<sequence length="247" mass="27152">MRFFSLPCKPVKQAYRVKIMWKSDNELFALMKTRLFTAVVGDILDTLGYMHQFVSPAIKPLDVNTVVAGRAMPVLESDVYETKSTSGKTAIGEKPFGIMFEALDALKENDVYITTGSSLRYALWGGLMSTRAMHLKAAGAVLDGYARDSAEILELKFPTFCHGTYAQDQGPRGKVIDFGVPIEFHGVQVNPGDIVFGDRDGLLIIPQVVEKEVITQALEKVATESEVRKAISDGMSTVQAFETFGVM</sequence>
<dbReference type="STRING" id="585057.ECIAI39_0669"/>
<gene>
    <name evidence="6" type="ordered locus">ECIAI39_0669</name>
</gene>
<dbReference type="PANTHER" id="PTHR33254">
    <property type="entry name" value="4-HYDROXY-4-METHYL-2-OXOGLUTARATE ALDOLASE 3-RELATED"/>
    <property type="match status" value="1"/>
</dbReference>
<keyword evidence="5" id="KW-0460">Magnesium</keyword>
<evidence type="ECO:0000256" key="1">
    <source>
        <dbReference type="ARBA" id="ARBA00001968"/>
    </source>
</evidence>
<dbReference type="Pfam" id="PF03737">
    <property type="entry name" value="RraA-like"/>
    <property type="match status" value="1"/>
</dbReference>
<evidence type="ECO:0000256" key="5">
    <source>
        <dbReference type="PIRSR" id="PIRSR605493-1"/>
    </source>
</evidence>
<dbReference type="EMBL" id="CU928164">
    <property type="protein sequence ID" value="CAR16806.1"/>
    <property type="molecule type" value="Genomic_DNA"/>
</dbReference>
<dbReference type="PANTHER" id="PTHR33254:SF4">
    <property type="entry name" value="4-HYDROXY-4-METHYL-2-OXOGLUTARATE ALDOLASE 3-RELATED"/>
    <property type="match status" value="1"/>
</dbReference>
<dbReference type="InterPro" id="IPR005493">
    <property type="entry name" value="RraA/RraA-like"/>
</dbReference>
<evidence type="ECO:0000313" key="6">
    <source>
        <dbReference type="EMBL" id="CAR16806.1"/>
    </source>
</evidence>
<feature type="binding site" evidence="5">
    <location>
        <position position="148"/>
    </location>
    <ligand>
        <name>Mg(2+)</name>
        <dbReference type="ChEBI" id="CHEBI:18420"/>
    </ligand>
</feature>
<dbReference type="GO" id="GO:0046872">
    <property type="term" value="F:metal ion binding"/>
    <property type="evidence" value="ECO:0007669"/>
    <property type="project" value="UniProtKB-KW"/>
</dbReference>
<dbReference type="InterPro" id="IPR036704">
    <property type="entry name" value="RraA/RraA-like_sf"/>
</dbReference>
<evidence type="ECO:0000256" key="2">
    <source>
        <dbReference type="ARBA" id="ARBA00016549"/>
    </source>
</evidence>
<evidence type="ECO:0000313" key="7">
    <source>
        <dbReference type="Proteomes" id="UP000000749"/>
    </source>
</evidence>
<dbReference type="CDD" id="cd16841">
    <property type="entry name" value="RraA_family"/>
    <property type="match status" value="1"/>
</dbReference>
<reference evidence="7" key="1">
    <citation type="journal article" date="2009" name="PLoS Genet.">
        <title>Organised genome dynamics in the Escherichia coli species results in highly diverse adaptive paths.</title>
        <authorList>
            <person name="Touchon M."/>
            <person name="Hoede C."/>
            <person name="Tenaillon O."/>
            <person name="Barbe V."/>
            <person name="Baeriswyl S."/>
            <person name="Bidet P."/>
            <person name="Bingen E."/>
            <person name="Bonacorsi S."/>
            <person name="Bouchier C."/>
            <person name="Bouvet O."/>
            <person name="Calteau A."/>
            <person name="Chiapello H."/>
            <person name="Clermont O."/>
            <person name="Cruveiller S."/>
            <person name="Danchin A."/>
            <person name="Diard M."/>
            <person name="Dossat C."/>
            <person name="Karoui M.E."/>
            <person name="Frapy E."/>
            <person name="Garry L."/>
            <person name="Ghigo J.M."/>
            <person name="Gilles A.M."/>
            <person name="Johnson J."/>
            <person name="Le Bouguenec C."/>
            <person name="Lescat M."/>
            <person name="Mangenot S."/>
            <person name="Martinez-Jehanne V."/>
            <person name="Matic I."/>
            <person name="Nassif X."/>
            <person name="Oztas S."/>
            <person name="Petit M.A."/>
            <person name="Pichon C."/>
            <person name="Rouy Z."/>
            <person name="Ruf C.S."/>
            <person name="Schneider D."/>
            <person name="Tourret J."/>
            <person name="Vacherie B."/>
            <person name="Vallenet D."/>
            <person name="Medigue C."/>
            <person name="Rocha E.P.C."/>
            <person name="Denamur E."/>
        </authorList>
    </citation>
    <scope>NUCLEOTIDE SEQUENCE [LARGE SCALE GENOMIC DNA]</scope>
    <source>
        <strain evidence="7">IAI39 / ExPEC</strain>
    </source>
</reference>
<evidence type="ECO:0000256" key="3">
    <source>
        <dbReference type="ARBA" id="ARBA00029596"/>
    </source>
</evidence>
<feature type="binding site" evidence="5">
    <location>
        <position position="147"/>
    </location>
    <ligand>
        <name>substrate</name>
    </ligand>
</feature>
<dbReference type="SUPFAM" id="SSF89562">
    <property type="entry name" value="RraA-like"/>
    <property type="match status" value="1"/>
</dbReference>
<name>A0A0H3MMX1_ECO7I</name>
<protein>
    <recommendedName>
        <fullName evidence="2">Putative 4-hydroxy-4-methyl-2-oxoglutarate aldolase</fullName>
    </recommendedName>
    <alternativeName>
        <fullName evidence="3">Regulator of ribonuclease activity homolog</fullName>
    </alternativeName>
    <alternativeName>
        <fullName evidence="4">RraA-like protein</fullName>
    </alternativeName>
</protein>
<dbReference type="Proteomes" id="UP000000749">
    <property type="component" value="Chromosome"/>
</dbReference>
<dbReference type="GO" id="GO:0032259">
    <property type="term" value="P:methylation"/>
    <property type="evidence" value="ECO:0007669"/>
    <property type="project" value="UniProtKB-KW"/>
</dbReference>
<dbReference type="GO" id="GO:0008168">
    <property type="term" value="F:methyltransferase activity"/>
    <property type="evidence" value="ECO:0007669"/>
    <property type="project" value="UniProtKB-KW"/>
</dbReference>
<dbReference type="PATRIC" id="fig|585057.6.peg.713"/>
<comment type="cofactor">
    <cofactor evidence="5">
        <name>Mg(2+)</name>
        <dbReference type="ChEBI" id="CHEBI:18420"/>
    </cofactor>
</comment>
<keyword evidence="6" id="KW-0808">Transferase</keyword>
<accession>A0A0H3MMX1</accession>
<dbReference type="KEGG" id="ect:ECIAI39_0669"/>
<feature type="binding site" evidence="5">
    <location>
        <begin position="125"/>
        <end position="128"/>
    </location>
    <ligand>
        <name>substrate</name>
    </ligand>
</feature>
<dbReference type="GO" id="GO:0047443">
    <property type="term" value="F:4-hydroxy-4-methyl-2-oxoglutarate aldolase activity"/>
    <property type="evidence" value="ECO:0007669"/>
    <property type="project" value="TreeGrafter"/>
</dbReference>
<evidence type="ECO:0000256" key="4">
    <source>
        <dbReference type="ARBA" id="ARBA00030169"/>
    </source>
</evidence>
<dbReference type="HOGENOM" id="CLU_072626_3_0_6"/>
<comment type="cofactor">
    <cofactor evidence="1">
        <name>a divalent metal cation</name>
        <dbReference type="ChEBI" id="CHEBI:60240"/>
    </cofactor>
</comment>
<keyword evidence="6" id="KW-0489">Methyltransferase</keyword>
<dbReference type="Gene3D" id="3.50.30.40">
    <property type="entry name" value="Ribonuclease E inhibitor RraA/RraA-like"/>
    <property type="match status" value="1"/>
</dbReference>
<proteinExistence type="predicted"/>
<keyword evidence="5" id="KW-0479">Metal-binding</keyword>
<dbReference type="AlphaFoldDB" id="A0A0H3MMX1"/>
<organism evidence="6 7">
    <name type="scientific">Escherichia coli O7:K1 (strain IAI39 / ExPEC)</name>
    <dbReference type="NCBI Taxonomy" id="585057"/>
    <lineage>
        <taxon>Bacteria</taxon>
        <taxon>Pseudomonadati</taxon>
        <taxon>Pseudomonadota</taxon>
        <taxon>Gammaproteobacteria</taxon>
        <taxon>Enterobacterales</taxon>
        <taxon>Enterobacteriaceae</taxon>
        <taxon>Escherichia</taxon>
    </lineage>
</organism>
<dbReference type="GO" id="GO:0008948">
    <property type="term" value="F:oxaloacetate decarboxylase activity"/>
    <property type="evidence" value="ECO:0007669"/>
    <property type="project" value="TreeGrafter"/>
</dbReference>